<organism evidence="1 2">
    <name type="scientific">Pelotomaculum isophthalicicum JI</name>
    <dbReference type="NCBI Taxonomy" id="947010"/>
    <lineage>
        <taxon>Bacteria</taxon>
        <taxon>Bacillati</taxon>
        <taxon>Bacillota</taxon>
        <taxon>Clostridia</taxon>
        <taxon>Eubacteriales</taxon>
        <taxon>Desulfotomaculaceae</taxon>
        <taxon>Pelotomaculum</taxon>
    </lineage>
</organism>
<protein>
    <submittedName>
        <fullName evidence="1">Uncharacterized protein</fullName>
    </submittedName>
</protein>
<proteinExistence type="predicted"/>
<dbReference type="AlphaFoldDB" id="A0A9X4GXU2"/>
<sequence length="117" mass="13061">MIKDIAEAMDIIKDTIDGLNQESMKAIVTEIKEIMDKAVDKLNNNSIAAASEPKKNNMQIIFSEINDIIKESVDKLNKEFEGKNINCCCPFIICFLLKDAECVNIYNGACETWAPGN</sequence>
<dbReference type="RefSeq" id="WP_277442336.1">
    <property type="nucleotide sequence ID" value="NZ_JAKOAV010000002.1"/>
</dbReference>
<accession>A0A9X4GXU2</accession>
<comment type="caution">
    <text evidence="1">The sequence shown here is derived from an EMBL/GenBank/DDBJ whole genome shotgun (WGS) entry which is preliminary data.</text>
</comment>
<evidence type="ECO:0000313" key="2">
    <source>
        <dbReference type="Proteomes" id="UP001154312"/>
    </source>
</evidence>
<reference evidence="1" key="1">
    <citation type="submission" date="2022-02" db="EMBL/GenBank/DDBJ databases">
        <authorList>
            <person name="Leng L."/>
        </authorList>
    </citation>
    <scope>NUCLEOTIDE SEQUENCE</scope>
    <source>
        <strain evidence="1">JI</strain>
    </source>
</reference>
<name>A0A9X4GXU2_9FIRM</name>
<dbReference type="EMBL" id="JAKOAV010000002">
    <property type="protein sequence ID" value="MDF9407160.1"/>
    <property type="molecule type" value="Genomic_DNA"/>
</dbReference>
<dbReference type="Proteomes" id="UP001154312">
    <property type="component" value="Unassembled WGS sequence"/>
</dbReference>
<evidence type="ECO:0000313" key="1">
    <source>
        <dbReference type="EMBL" id="MDF9407160.1"/>
    </source>
</evidence>
<gene>
    <name evidence="1" type="ORF">L7E55_02115</name>
</gene>
<keyword evidence="2" id="KW-1185">Reference proteome</keyword>